<dbReference type="Proteomes" id="UP000823786">
    <property type="component" value="Unassembled WGS sequence"/>
</dbReference>
<comment type="caution">
    <text evidence="1">The sequence shown here is derived from an EMBL/GenBank/DDBJ whole genome shotgun (WGS) entry which is preliminary data.</text>
</comment>
<protein>
    <submittedName>
        <fullName evidence="1">Uncharacterized protein</fullName>
    </submittedName>
</protein>
<gene>
    <name evidence="1" type="ORF">J2Z75_003514</name>
</gene>
<evidence type="ECO:0000313" key="1">
    <source>
        <dbReference type="EMBL" id="MBP1859993.1"/>
    </source>
</evidence>
<keyword evidence="2" id="KW-1185">Reference proteome</keyword>
<name>A0ABS4EPW9_9HYPH</name>
<organism evidence="1 2">
    <name type="scientific">Rhizobium herbae</name>
    <dbReference type="NCBI Taxonomy" id="508661"/>
    <lineage>
        <taxon>Bacteria</taxon>
        <taxon>Pseudomonadati</taxon>
        <taxon>Pseudomonadota</taxon>
        <taxon>Alphaproteobacteria</taxon>
        <taxon>Hyphomicrobiales</taxon>
        <taxon>Rhizobiaceae</taxon>
        <taxon>Rhizobium/Agrobacterium group</taxon>
        <taxon>Rhizobium</taxon>
    </lineage>
</organism>
<sequence length="41" mass="4478">MTGATRDTIDRLLERINAISAPGRDRQASALHIGMVQQASR</sequence>
<dbReference type="EMBL" id="JAGGJV010000006">
    <property type="protein sequence ID" value="MBP1859993.1"/>
    <property type="molecule type" value="Genomic_DNA"/>
</dbReference>
<accession>A0ABS4EPW9</accession>
<proteinExistence type="predicted"/>
<reference evidence="1 2" key="1">
    <citation type="submission" date="2021-03" db="EMBL/GenBank/DDBJ databases">
        <title>Genomic Encyclopedia of Type Strains, Phase IV (KMG-IV): sequencing the most valuable type-strain genomes for metagenomic binning, comparative biology and taxonomic classification.</title>
        <authorList>
            <person name="Goeker M."/>
        </authorList>
    </citation>
    <scope>NUCLEOTIDE SEQUENCE [LARGE SCALE GENOMIC DNA]</scope>
    <source>
        <strain evidence="1 2">DSM 26427</strain>
    </source>
</reference>
<evidence type="ECO:0000313" key="2">
    <source>
        <dbReference type="Proteomes" id="UP000823786"/>
    </source>
</evidence>
<dbReference type="RefSeq" id="WP_268842082.1">
    <property type="nucleotide sequence ID" value="NZ_JAGGJV010000006.1"/>
</dbReference>